<keyword evidence="3 5" id="KW-0408">Iron</keyword>
<comment type="catalytic activity">
    <reaction evidence="5">
        <text>isopentenyl diphosphate + 2 oxidized [2Fe-2S]-[ferredoxin] + H2O = (2E)-4-hydroxy-3-methylbut-2-enyl diphosphate + 2 reduced [2Fe-2S]-[ferredoxin] + 2 H(+)</text>
        <dbReference type="Rhea" id="RHEA:24488"/>
        <dbReference type="Rhea" id="RHEA-COMP:10000"/>
        <dbReference type="Rhea" id="RHEA-COMP:10001"/>
        <dbReference type="ChEBI" id="CHEBI:15377"/>
        <dbReference type="ChEBI" id="CHEBI:15378"/>
        <dbReference type="ChEBI" id="CHEBI:33737"/>
        <dbReference type="ChEBI" id="CHEBI:33738"/>
        <dbReference type="ChEBI" id="CHEBI:128753"/>
        <dbReference type="ChEBI" id="CHEBI:128769"/>
        <dbReference type="EC" id="1.17.7.4"/>
    </reaction>
</comment>
<dbReference type="OrthoDB" id="9804077at2"/>
<evidence type="ECO:0000256" key="4">
    <source>
        <dbReference type="ARBA" id="ARBA00023014"/>
    </source>
</evidence>
<dbReference type="InterPro" id="IPR035104">
    <property type="entry name" value="Ribosomal_protein_S1-like"/>
</dbReference>
<dbReference type="NCBIfam" id="NF005208">
    <property type="entry name" value="PRK06676.1"/>
    <property type="match status" value="1"/>
</dbReference>
<feature type="binding site" evidence="5">
    <location>
        <position position="74"/>
    </location>
    <ligand>
        <name>isopentenyl diphosphate</name>
        <dbReference type="ChEBI" id="CHEBI:128769"/>
    </ligand>
</feature>
<feature type="binding site" evidence="5">
    <location>
        <position position="124"/>
    </location>
    <ligand>
        <name>isopentenyl diphosphate</name>
        <dbReference type="ChEBI" id="CHEBI:128769"/>
    </ligand>
</feature>
<feature type="binding site" evidence="5">
    <location>
        <position position="220"/>
    </location>
    <ligand>
        <name>dimethylallyl diphosphate</name>
        <dbReference type="ChEBI" id="CHEBI:57623"/>
    </ligand>
</feature>
<feature type="binding site" evidence="5">
    <location>
        <position position="219"/>
    </location>
    <ligand>
        <name>isopentenyl diphosphate</name>
        <dbReference type="ChEBI" id="CHEBI:128769"/>
    </ligand>
</feature>
<dbReference type="AlphaFoldDB" id="A0A4R2L3I6"/>
<feature type="binding site" evidence="5">
    <location>
        <position position="219"/>
    </location>
    <ligand>
        <name>dimethylallyl diphosphate</name>
        <dbReference type="ChEBI" id="CHEBI:57623"/>
    </ligand>
</feature>
<feature type="binding site" evidence="5">
    <location>
        <position position="262"/>
    </location>
    <ligand>
        <name>isopentenyl diphosphate</name>
        <dbReference type="ChEBI" id="CHEBI:128769"/>
    </ligand>
</feature>
<dbReference type="Pfam" id="PF02401">
    <property type="entry name" value="LYTB"/>
    <property type="match status" value="1"/>
</dbReference>
<dbReference type="NCBIfam" id="TIGR00216">
    <property type="entry name" value="ispH_lytB"/>
    <property type="match status" value="1"/>
</dbReference>
<dbReference type="SUPFAM" id="SSF50249">
    <property type="entry name" value="Nucleic acid-binding proteins"/>
    <property type="match status" value="4"/>
</dbReference>
<feature type="binding site" evidence="5">
    <location>
        <position position="12"/>
    </location>
    <ligand>
        <name>[4Fe-4S] cluster</name>
        <dbReference type="ChEBI" id="CHEBI:49883"/>
    </ligand>
</feature>
<dbReference type="Gene3D" id="3.40.50.11270">
    <property type="match status" value="1"/>
</dbReference>
<evidence type="ECO:0000256" key="6">
    <source>
        <dbReference type="SAM" id="Coils"/>
    </source>
</evidence>
<dbReference type="RefSeq" id="WP_132241455.1">
    <property type="nucleotide sequence ID" value="NZ_SLWV01000001.1"/>
</dbReference>
<evidence type="ECO:0000256" key="1">
    <source>
        <dbReference type="ARBA" id="ARBA00022485"/>
    </source>
</evidence>
<feature type="active site" description="Proton donor" evidence="5">
    <location>
        <position position="126"/>
    </location>
</feature>
<keyword evidence="2 5" id="KW-0479">Metal-binding</keyword>
<feature type="binding site" evidence="5">
    <location>
        <position position="96"/>
    </location>
    <ligand>
        <name>[4Fe-4S] cluster</name>
        <dbReference type="ChEBI" id="CHEBI:49883"/>
    </ligand>
</feature>
<feature type="binding site" evidence="5">
    <location>
        <position position="218"/>
    </location>
    <ligand>
        <name>dimethylallyl diphosphate</name>
        <dbReference type="ChEBI" id="CHEBI:57623"/>
    </ligand>
</feature>
<comment type="pathway">
    <text evidence="5">Isoprenoid biosynthesis; isopentenyl diphosphate biosynthesis via DXP pathway; isopentenyl diphosphate from 1-deoxy-D-xylulose 5-phosphate: step 6/6.</text>
</comment>
<dbReference type="GO" id="GO:0019288">
    <property type="term" value="P:isopentenyl diphosphate biosynthetic process, methylerythritol 4-phosphate pathway"/>
    <property type="evidence" value="ECO:0007669"/>
    <property type="project" value="UniProtKB-UniRule"/>
</dbReference>
<dbReference type="InterPro" id="IPR012340">
    <property type="entry name" value="NA-bd_OB-fold"/>
</dbReference>
<feature type="binding site" evidence="5">
    <location>
        <position position="74"/>
    </location>
    <ligand>
        <name>(2E)-4-hydroxy-3-methylbut-2-enyl diphosphate</name>
        <dbReference type="ChEBI" id="CHEBI:128753"/>
    </ligand>
</feature>
<dbReference type="Gene3D" id="2.40.50.140">
    <property type="entry name" value="Nucleic acid-binding proteins"/>
    <property type="match status" value="4"/>
</dbReference>
<feature type="coiled-coil region" evidence="6">
    <location>
        <begin position="268"/>
        <end position="298"/>
    </location>
</feature>
<evidence type="ECO:0000256" key="3">
    <source>
        <dbReference type="ARBA" id="ARBA00023004"/>
    </source>
</evidence>
<dbReference type="CDD" id="cd13944">
    <property type="entry name" value="lytB_ispH"/>
    <property type="match status" value="1"/>
</dbReference>
<comment type="catalytic activity">
    <reaction evidence="5">
        <text>dimethylallyl diphosphate + 2 oxidized [2Fe-2S]-[ferredoxin] + H2O = (2E)-4-hydroxy-3-methylbut-2-enyl diphosphate + 2 reduced [2Fe-2S]-[ferredoxin] + 2 H(+)</text>
        <dbReference type="Rhea" id="RHEA:24825"/>
        <dbReference type="Rhea" id="RHEA-COMP:10000"/>
        <dbReference type="Rhea" id="RHEA-COMP:10001"/>
        <dbReference type="ChEBI" id="CHEBI:15377"/>
        <dbReference type="ChEBI" id="CHEBI:15378"/>
        <dbReference type="ChEBI" id="CHEBI:33737"/>
        <dbReference type="ChEBI" id="CHEBI:33738"/>
        <dbReference type="ChEBI" id="CHEBI:57623"/>
        <dbReference type="ChEBI" id="CHEBI:128753"/>
        <dbReference type="EC" id="1.17.7.4"/>
    </reaction>
</comment>
<keyword evidence="1 5" id="KW-0004">4Fe-4S</keyword>
<evidence type="ECO:0000256" key="5">
    <source>
        <dbReference type="HAMAP-Rule" id="MF_00191"/>
    </source>
</evidence>
<keyword evidence="4 5" id="KW-0411">Iron-sulfur</keyword>
<dbReference type="UniPathway" id="UPA00059">
    <property type="reaction ID" value="UER00105"/>
</dbReference>
<feature type="binding site" evidence="5">
    <location>
        <position position="220"/>
    </location>
    <ligand>
        <name>(2E)-4-hydroxy-3-methylbut-2-enyl diphosphate</name>
        <dbReference type="ChEBI" id="CHEBI:128753"/>
    </ligand>
</feature>
<dbReference type="GO" id="GO:0050992">
    <property type="term" value="P:dimethylallyl diphosphate biosynthetic process"/>
    <property type="evidence" value="ECO:0007669"/>
    <property type="project" value="UniProtKB-UniRule"/>
</dbReference>
<dbReference type="GO" id="GO:0046872">
    <property type="term" value="F:metal ion binding"/>
    <property type="evidence" value="ECO:0007669"/>
    <property type="project" value="UniProtKB-KW"/>
</dbReference>
<feature type="binding site" evidence="5">
    <location>
        <position position="262"/>
    </location>
    <ligand>
        <name>(2E)-4-hydroxy-3-methylbut-2-enyl diphosphate</name>
        <dbReference type="ChEBI" id="CHEBI:128753"/>
    </ligand>
</feature>
<dbReference type="PROSITE" id="PS50126">
    <property type="entry name" value="S1"/>
    <property type="match status" value="4"/>
</dbReference>
<keyword evidence="9" id="KW-1185">Reference proteome</keyword>
<dbReference type="PANTHER" id="PTHR30426">
    <property type="entry name" value="4-HYDROXY-3-METHYLBUT-2-ENYL DIPHOSPHATE REDUCTASE"/>
    <property type="match status" value="1"/>
</dbReference>
<dbReference type="CDD" id="cd04465">
    <property type="entry name" value="S1_RPS1_repeat_ec2_hs2"/>
    <property type="match status" value="1"/>
</dbReference>
<keyword evidence="5" id="KW-0560">Oxidoreductase</keyword>
<dbReference type="GO" id="GO:0003729">
    <property type="term" value="F:mRNA binding"/>
    <property type="evidence" value="ECO:0007669"/>
    <property type="project" value="UniProtKB-ARBA"/>
</dbReference>
<dbReference type="FunFam" id="2.40.50.140:FF:000051">
    <property type="entry name" value="RNA-binding transcriptional accessory protein"/>
    <property type="match status" value="2"/>
</dbReference>
<dbReference type="NCBIfam" id="NF000907">
    <property type="entry name" value="PRK00087.1"/>
    <property type="match status" value="1"/>
</dbReference>
<name>A0A4R2L3I6_9FIRM</name>
<feature type="binding site" evidence="5">
    <location>
        <position position="124"/>
    </location>
    <ligand>
        <name>(2E)-4-hydroxy-3-methylbut-2-enyl diphosphate</name>
        <dbReference type="ChEBI" id="CHEBI:128753"/>
    </ligand>
</feature>
<feature type="domain" description="S1 motif" evidence="7">
    <location>
        <begin position="561"/>
        <end position="630"/>
    </location>
</feature>
<reference evidence="8 9" key="1">
    <citation type="submission" date="2019-03" db="EMBL/GenBank/DDBJ databases">
        <title>Genomic Encyclopedia of Type Strains, Phase IV (KMG-IV): sequencing the most valuable type-strain genomes for metagenomic binning, comparative biology and taxonomic classification.</title>
        <authorList>
            <person name="Goeker M."/>
        </authorList>
    </citation>
    <scope>NUCLEOTIDE SEQUENCE [LARGE SCALE GENOMIC DNA]</scope>
    <source>
        <strain evidence="8 9">DSM 102940</strain>
    </source>
</reference>
<feature type="domain" description="S1 motif" evidence="7">
    <location>
        <begin position="476"/>
        <end position="544"/>
    </location>
</feature>
<feature type="binding site" evidence="5">
    <location>
        <position position="220"/>
    </location>
    <ligand>
        <name>isopentenyl diphosphate</name>
        <dbReference type="ChEBI" id="CHEBI:128769"/>
    </ligand>
</feature>
<dbReference type="EMBL" id="SLWV01000001">
    <property type="protein sequence ID" value="TCO79787.1"/>
    <property type="molecule type" value="Genomic_DNA"/>
</dbReference>
<evidence type="ECO:0000259" key="7">
    <source>
        <dbReference type="PROSITE" id="PS50126"/>
    </source>
</evidence>
<dbReference type="InterPro" id="IPR003029">
    <property type="entry name" value="S1_domain"/>
</dbReference>
<feature type="binding site" evidence="5">
    <location>
        <position position="262"/>
    </location>
    <ligand>
        <name>dimethylallyl diphosphate</name>
        <dbReference type="ChEBI" id="CHEBI:57623"/>
    </ligand>
</feature>
<dbReference type="HAMAP" id="MF_00191">
    <property type="entry name" value="IspH"/>
    <property type="match status" value="1"/>
</dbReference>
<dbReference type="CDD" id="cd05687">
    <property type="entry name" value="S1_RPS1_repeat_ec1_hs1"/>
    <property type="match status" value="1"/>
</dbReference>
<keyword evidence="6" id="KW-0175">Coiled coil</keyword>
<dbReference type="CDD" id="cd05688">
    <property type="entry name" value="S1_RPS1_repeat_ec3"/>
    <property type="match status" value="2"/>
</dbReference>
<dbReference type="Gene3D" id="3.40.1010.20">
    <property type="entry name" value="4-hydroxy-3-methylbut-2-enyl diphosphate reductase, catalytic domain"/>
    <property type="match status" value="2"/>
</dbReference>
<feature type="binding site" evidence="5">
    <location>
        <position position="190"/>
    </location>
    <ligand>
        <name>[4Fe-4S] cluster</name>
        <dbReference type="ChEBI" id="CHEBI:49883"/>
    </ligand>
</feature>
<dbReference type="SMART" id="SM00316">
    <property type="entry name" value="S1"/>
    <property type="match status" value="4"/>
</dbReference>
<accession>A0A4R2L3I6</accession>
<dbReference type="PRINTS" id="PR00681">
    <property type="entry name" value="RIBOSOMALS1"/>
</dbReference>
<comment type="caution">
    <text evidence="8">The sequence shown here is derived from an EMBL/GenBank/DDBJ whole genome shotgun (WGS) entry which is preliminary data.</text>
</comment>
<feature type="binding site" evidence="5">
    <location>
        <position position="218"/>
    </location>
    <ligand>
        <name>isopentenyl diphosphate</name>
        <dbReference type="ChEBI" id="CHEBI:128769"/>
    </ligand>
</feature>
<feature type="binding site" evidence="5">
    <location>
        <position position="124"/>
    </location>
    <ligand>
        <name>dimethylallyl diphosphate</name>
        <dbReference type="ChEBI" id="CHEBI:57623"/>
    </ligand>
</feature>
<dbReference type="Pfam" id="PF00575">
    <property type="entry name" value="S1"/>
    <property type="match status" value="4"/>
</dbReference>
<feature type="binding site" evidence="5">
    <location>
        <position position="42"/>
    </location>
    <ligand>
        <name>isopentenyl diphosphate</name>
        <dbReference type="ChEBI" id="CHEBI:128769"/>
    </ligand>
</feature>
<protein>
    <recommendedName>
        <fullName evidence="5">4-hydroxy-3-methylbut-2-enyl diphosphate reductase</fullName>
        <shortName evidence="5">HMBPP reductase</shortName>
        <ecNumber evidence="5">1.17.7.4</ecNumber>
    </recommendedName>
</protein>
<dbReference type="GO" id="GO:0051745">
    <property type="term" value="F:4-hydroxy-3-methylbut-2-enyl diphosphate reductase activity"/>
    <property type="evidence" value="ECO:0007669"/>
    <property type="project" value="UniProtKB-UniRule"/>
</dbReference>
<dbReference type="GO" id="GO:0051539">
    <property type="term" value="F:4 iron, 4 sulfur cluster binding"/>
    <property type="evidence" value="ECO:0007669"/>
    <property type="project" value="UniProtKB-UniRule"/>
</dbReference>
<evidence type="ECO:0000313" key="8">
    <source>
        <dbReference type="EMBL" id="TCO79787.1"/>
    </source>
</evidence>
<comment type="similarity">
    <text evidence="5">Belongs to the IspH family.</text>
</comment>
<dbReference type="InterPro" id="IPR003451">
    <property type="entry name" value="LytB/IspH"/>
</dbReference>
<gene>
    <name evidence="5" type="primary">ispH</name>
    <name evidence="8" type="ORF">EV214_10117</name>
</gene>
<keyword evidence="5" id="KW-0414">Isoprene biosynthesis</keyword>
<feature type="domain" description="S1 motif" evidence="7">
    <location>
        <begin position="389"/>
        <end position="455"/>
    </location>
</feature>
<evidence type="ECO:0000256" key="2">
    <source>
        <dbReference type="ARBA" id="ARBA00022723"/>
    </source>
</evidence>
<dbReference type="GO" id="GO:0016114">
    <property type="term" value="P:terpenoid biosynthetic process"/>
    <property type="evidence" value="ECO:0007669"/>
    <property type="project" value="UniProtKB-UniRule"/>
</dbReference>
<feature type="binding site" evidence="5">
    <location>
        <position position="219"/>
    </location>
    <ligand>
        <name>(2E)-4-hydroxy-3-methylbut-2-enyl diphosphate</name>
        <dbReference type="ChEBI" id="CHEBI:128753"/>
    </ligand>
</feature>
<dbReference type="UniPathway" id="UPA00056">
    <property type="reaction ID" value="UER00097"/>
</dbReference>
<dbReference type="GO" id="GO:0005737">
    <property type="term" value="C:cytoplasm"/>
    <property type="evidence" value="ECO:0007669"/>
    <property type="project" value="UniProtKB-ARBA"/>
</dbReference>
<feature type="domain" description="S1 motif" evidence="7">
    <location>
        <begin position="302"/>
        <end position="371"/>
    </location>
</feature>
<organism evidence="8 9">
    <name type="scientific">Marinisporobacter balticus</name>
    <dbReference type="NCBI Taxonomy" id="2018667"/>
    <lineage>
        <taxon>Bacteria</taxon>
        <taxon>Bacillati</taxon>
        <taxon>Bacillota</taxon>
        <taxon>Clostridia</taxon>
        <taxon>Peptostreptococcales</taxon>
        <taxon>Thermotaleaceae</taxon>
        <taxon>Marinisporobacter</taxon>
    </lineage>
</organism>
<evidence type="ECO:0000313" key="9">
    <source>
        <dbReference type="Proteomes" id="UP000294919"/>
    </source>
</evidence>
<feature type="binding site" evidence="5">
    <location>
        <position position="218"/>
    </location>
    <ligand>
        <name>(2E)-4-hydroxy-3-methylbut-2-enyl diphosphate</name>
        <dbReference type="ChEBI" id="CHEBI:128753"/>
    </ligand>
</feature>
<feature type="binding site" evidence="5">
    <location>
        <position position="162"/>
    </location>
    <ligand>
        <name>(2E)-4-hydroxy-3-methylbut-2-enyl diphosphate</name>
        <dbReference type="ChEBI" id="CHEBI:128753"/>
    </ligand>
</feature>
<feature type="binding site" evidence="5">
    <location>
        <position position="42"/>
    </location>
    <ligand>
        <name>dimethylallyl diphosphate</name>
        <dbReference type="ChEBI" id="CHEBI:57623"/>
    </ligand>
</feature>
<dbReference type="EC" id="1.17.7.4" evidence="5"/>
<comment type="cofactor">
    <cofactor evidence="5">
        <name>[4Fe-4S] cluster</name>
        <dbReference type="ChEBI" id="CHEBI:49883"/>
    </cofactor>
    <text evidence="5">Binds 1 [4Fe-4S] cluster per subunit.</text>
</comment>
<feature type="binding site" evidence="5">
    <location>
        <position position="74"/>
    </location>
    <ligand>
        <name>dimethylallyl diphosphate</name>
        <dbReference type="ChEBI" id="CHEBI:57623"/>
    </ligand>
</feature>
<dbReference type="Proteomes" id="UP000294919">
    <property type="component" value="Unassembled WGS sequence"/>
</dbReference>
<sequence>MKIVVADNAGFCFGVKQAMNKTLNAIGNNNDKKIYTYGPLIHNNQVIERLESQGVSSVENIQDAKDSTVIIRSHGVPLKIYDLAHGYNIDVIDATCPFVRKVQKIAKEYYDRGYTIVIIGNPKHPEVMGINGWCNHSASIVQGPEDVNDISKFDKICVVAQTTITMDLWTDVIGKLQERANILETFNTICTATKERQTSCADVSKQVDAMIIIGGYHSSNTQKLLQISKKYCKNTYHIETAEEVPIADISGFKKIGVTAGASTPDWIIKEAIKRMDNMEQEQNEMMNMMEEIENSLRAPRRGTSVKGTVILVTDNEIMVNIGYKADGIIPKKEMSNDPLVNPHEIAKEGDPIEAYVLKTDDGEGNLLLSKIRVDAEKNWEHLEKATDENHTLQVRVVQVVKGGVIAVYKGTRGFIPASQLSTNFISDLQEFVDKELAVKIIDLNIEKKKVVFSHKVIMKEENEAKRQKLWENIEKGSIIEGEVKRLVKFGAFVDIGGMDGLIHISDLSWSRVNNPNEVVSIGDKVKVVILDFDKENNRISLGLKQTTLEPWANIESKYSIGDIVKGKVVKLADFGAFVEFEPGVDGLVHISEISEKHISKPSEEVHVGQKVKVKILNLDKENKRISLSMKETAERTDLADLEIVNNDEPTTIGEILASKE</sequence>
<comment type="pathway">
    <text evidence="5">Isoprenoid biosynthesis; dimethylallyl diphosphate biosynthesis; dimethylallyl diphosphate from (2E)-4-hydroxy-3-methylbutenyl diphosphate: step 1/1.</text>
</comment>
<comment type="function">
    <text evidence="5">Catalyzes the conversion of 1-hydroxy-2-methyl-2-(E)-butenyl 4-diphosphate (HMBPP) into a mixture of isopentenyl diphosphate (IPP) and dimethylallyl diphosphate (DMAPP). Acts in the terminal step of the DOXP/MEP pathway for isoprenoid precursor biosynthesis.</text>
</comment>
<dbReference type="NCBIfam" id="NF002187">
    <property type="entry name" value="PRK01045.1-1"/>
    <property type="match status" value="1"/>
</dbReference>
<dbReference type="PANTHER" id="PTHR30426:SF0">
    <property type="entry name" value="4-HYDROXY-3-METHYLBUT-2-ENYL DIPHOSPHATE REDUCTASE"/>
    <property type="match status" value="1"/>
</dbReference>
<feature type="binding site" evidence="5">
    <location>
        <position position="42"/>
    </location>
    <ligand>
        <name>(2E)-4-hydroxy-3-methylbut-2-enyl diphosphate</name>
        <dbReference type="ChEBI" id="CHEBI:128753"/>
    </ligand>
</feature>
<proteinExistence type="inferred from homology"/>